<proteinExistence type="predicted"/>
<evidence type="ECO:0000313" key="2">
    <source>
        <dbReference type="Proteomes" id="UP001642540"/>
    </source>
</evidence>
<dbReference type="Proteomes" id="UP001642540">
    <property type="component" value="Unassembled WGS sequence"/>
</dbReference>
<comment type="caution">
    <text evidence="1">The sequence shown here is derived from an EMBL/GenBank/DDBJ whole genome shotgun (WGS) entry which is preliminary data.</text>
</comment>
<sequence>MYKTFTNIPYNYVQYFRTKINCQLEAYHVVRMKQRIMNIANIICSVAQRNTKLCNIVVALQENWNLFHFEVDLVDVKVAMIICFFETLKCIFFLGAVGG</sequence>
<name>A0ABP1RD39_9HEXA</name>
<gene>
    <name evidence="1" type="ORF">ODALV1_LOCUS20811</name>
</gene>
<accession>A0ABP1RD39</accession>
<protein>
    <submittedName>
        <fullName evidence="1">Uncharacterized protein</fullName>
    </submittedName>
</protein>
<reference evidence="1 2" key="1">
    <citation type="submission" date="2024-08" db="EMBL/GenBank/DDBJ databases">
        <authorList>
            <person name="Cucini C."/>
            <person name="Frati F."/>
        </authorList>
    </citation>
    <scope>NUCLEOTIDE SEQUENCE [LARGE SCALE GENOMIC DNA]</scope>
</reference>
<organism evidence="1 2">
    <name type="scientific">Orchesella dallaii</name>
    <dbReference type="NCBI Taxonomy" id="48710"/>
    <lineage>
        <taxon>Eukaryota</taxon>
        <taxon>Metazoa</taxon>
        <taxon>Ecdysozoa</taxon>
        <taxon>Arthropoda</taxon>
        <taxon>Hexapoda</taxon>
        <taxon>Collembola</taxon>
        <taxon>Entomobryomorpha</taxon>
        <taxon>Entomobryoidea</taxon>
        <taxon>Orchesellidae</taxon>
        <taxon>Orchesellinae</taxon>
        <taxon>Orchesella</taxon>
    </lineage>
</organism>
<dbReference type="EMBL" id="CAXLJM020000068">
    <property type="protein sequence ID" value="CAL8124925.1"/>
    <property type="molecule type" value="Genomic_DNA"/>
</dbReference>
<keyword evidence="2" id="KW-1185">Reference proteome</keyword>
<evidence type="ECO:0000313" key="1">
    <source>
        <dbReference type="EMBL" id="CAL8124925.1"/>
    </source>
</evidence>